<comment type="caution">
    <text evidence="1">The sequence shown here is derived from an EMBL/GenBank/DDBJ whole genome shotgun (WGS) entry which is preliminary data.</text>
</comment>
<organism evidence="1 2">
    <name type="scientific">Paenibacillus zeisoli</name>
    <dbReference type="NCBI Taxonomy" id="2496267"/>
    <lineage>
        <taxon>Bacteria</taxon>
        <taxon>Bacillati</taxon>
        <taxon>Bacillota</taxon>
        <taxon>Bacilli</taxon>
        <taxon>Bacillales</taxon>
        <taxon>Paenibacillaceae</taxon>
        <taxon>Paenibacillus</taxon>
    </lineage>
</organism>
<name>A0A3S1B5D7_9BACL</name>
<accession>A0A3S1B5D7</accession>
<evidence type="ECO:0000313" key="2">
    <source>
        <dbReference type="Proteomes" id="UP000272464"/>
    </source>
</evidence>
<protein>
    <submittedName>
        <fullName evidence="1">Cell division protein</fullName>
    </submittedName>
</protein>
<dbReference type="EMBL" id="RZNX01000012">
    <property type="protein sequence ID" value="RUT28023.1"/>
    <property type="molecule type" value="Genomic_DNA"/>
</dbReference>
<dbReference type="AlphaFoldDB" id="A0A3S1B5D7"/>
<dbReference type="Proteomes" id="UP000272464">
    <property type="component" value="Unassembled WGS sequence"/>
</dbReference>
<dbReference type="OrthoDB" id="9801773at2"/>
<dbReference type="Pfam" id="PF10604">
    <property type="entry name" value="Polyketide_cyc2"/>
    <property type="match status" value="1"/>
</dbReference>
<reference evidence="1 2" key="1">
    <citation type="submission" date="2018-12" db="EMBL/GenBank/DDBJ databases">
        <authorList>
            <person name="Sun L."/>
            <person name="Chen Z."/>
        </authorList>
    </citation>
    <scope>NUCLEOTIDE SEQUENCE [LARGE SCALE GENOMIC DNA]</scope>
    <source>
        <strain evidence="1 2">3-5-3</strain>
    </source>
</reference>
<sequence>MIVVKTSLEINAPIELCFDFARDIQLHTATVWRHTKERAVDGACTGRINRGETVTFEATHFLIRQRLTSQITEFERPYIFVDQMVSGAFKSMKHTHEFEDRNGVTLMTDTLQFEAPFGFIGWLVERLVLRYYMKRFIEHRNNELKKIAEGRQAYG</sequence>
<keyword evidence="1" id="KW-0132">Cell division</keyword>
<dbReference type="GO" id="GO:0051301">
    <property type="term" value="P:cell division"/>
    <property type="evidence" value="ECO:0007669"/>
    <property type="project" value="UniProtKB-KW"/>
</dbReference>
<evidence type="ECO:0000313" key="1">
    <source>
        <dbReference type="EMBL" id="RUT28023.1"/>
    </source>
</evidence>
<gene>
    <name evidence="1" type="ORF">EJP77_18580</name>
</gene>
<dbReference type="Gene3D" id="3.30.530.20">
    <property type="match status" value="1"/>
</dbReference>
<dbReference type="InterPro" id="IPR023393">
    <property type="entry name" value="START-like_dom_sf"/>
</dbReference>
<dbReference type="InterPro" id="IPR019587">
    <property type="entry name" value="Polyketide_cyclase/dehydratase"/>
</dbReference>
<proteinExistence type="predicted"/>
<keyword evidence="1" id="KW-0131">Cell cycle</keyword>
<keyword evidence="2" id="KW-1185">Reference proteome</keyword>
<dbReference type="SUPFAM" id="SSF55961">
    <property type="entry name" value="Bet v1-like"/>
    <property type="match status" value="1"/>
</dbReference>
<dbReference type="RefSeq" id="WP_127200762.1">
    <property type="nucleotide sequence ID" value="NZ_RZNX01000012.1"/>
</dbReference>
<dbReference type="CDD" id="cd07820">
    <property type="entry name" value="SRPBCC_3"/>
    <property type="match status" value="1"/>
</dbReference>